<reference evidence="4 5" key="1">
    <citation type="submission" date="2018-05" db="EMBL/GenBank/DDBJ databases">
        <title>Genomic Encyclopedia of Type Strains, Phase IV (KMG-IV): sequencing the most valuable type-strain genomes for metagenomic binning, comparative biology and taxonomic classification.</title>
        <authorList>
            <person name="Goeker M."/>
        </authorList>
    </citation>
    <scope>NUCLEOTIDE SEQUENCE [LARGE SCALE GENOMIC DNA]</scope>
    <source>
        <strain evidence="4 5">DSM 44704</strain>
    </source>
</reference>
<evidence type="ECO:0000313" key="4">
    <source>
        <dbReference type="EMBL" id="PXX58125.1"/>
    </source>
</evidence>
<comment type="caution">
    <text evidence="4">The sequence shown here is derived from an EMBL/GenBank/DDBJ whole genome shotgun (WGS) entry which is preliminary data.</text>
</comment>
<dbReference type="GO" id="GO:0018189">
    <property type="term" value="P:pyrroloquinoline quinone biosynthetic process"/>
    <property type="evidence" value="ECO:0007669"/>
    <property type="project" value="UniProtKB-UniPathway"/>
</dbReference>
<comment type="pathway">
    <text evidence="1">Cofactor biosynthesis; pyrroloquinoline quinone biosynthesis.</text>
</comment>
<dbReference type="AlphaFoldDB" id="A0A318JX26"/>
<dbReference type="RefSeq" id="WP_083895042.1">
    <property type="nucleotide sequence ID" value="NZ_QJKF01000015.1"/>
</dbReference>
<keyword evidence="5" id="KW-1185">Reference proteome</keyword>
<evidence type="ECO:0000256" key="2">
    <source>
        <dbReference type="ARBA" id="ARBA00009325"/>
    </source>
</evidence>
<dbReference type="UniPathway" id="UPA00539"/>
<dbReference type="InterPro" id="IPR011725">
    <property type="entry name" value="PQQ_synth_PqqA"/>
</dbReference>
<organism evidence="4 5">
    <name type="scientific">Nocardia tenerifensis</name>
    <dbReference type="NCBI Taxonomy" id="228006"/>
    <lineage>
        <taxon>Bacteria</taxon>
        <taxon>Bacillati</taxon>
        <taxon>Actinomycetota</taxon>
        <taxon>Actinomycetes</taxon>
        <taxon>Mycobacteriales</taxon>
        <taxon>Nocardiaceae</taxon>
        <taxon>Nocardia</taxon>
    </lineage>
</organism>
<comment type="similarity">
    <text evidence="2">Belongs to the PqqA family.</text>
</comment>
<evidence type="ECO:0000313" key="5">
    <source>
        <dbReference type="Proteomes" id="UP000247569"/>
    </source>
</evidence>
<evidence type="ECO:0000256" key="3">
    <source>
        <dbReference type="ARBA" id="ARBA00015086"/>
    </source>
</evidence>
<dbReference type="Proteomes" id="UP000247569">
    <property type="component" value="Unassembled WGS sequence"/>
</dbReference>
<dbReference type="NCBIfam" id="TIGR02107">
    <property type="entry name" value="PQQ_syn_pqqA"/>
    <property type="match status" value="1"/>
</dbReference>
<gene>
    <name evidence="4" type="ORF">DFR70_11598</name>
</gene>
<dbReference type="Pfam" id="PF08042">
    <property type="entry name" value="PqqA"/>
    <property type="match status" value="1"/>
</dbReference>
<name>A0A318JX26_9NOCA</name>
<protein>
    <recommendedName>
        <fullName evidence="3">Coenzyme PQQ synthesis protein A</fullName>
    </recommendedName>
</protein>
<accession>A0A318JX26</accession>
<evidence type="ECO:0000256" key="1">
    <source>
        <dbReference type="ARBA" id="ARBA00004886"/>
    </source>
</evidence>
<proteinExistence type="inferred from homology"/>
<dbReference type="EMBL" id="QJKF01000015">
    <property type="protein sequence ID" value="PXX58125.1"/>
    <property type="molecule type" value="Genomic_DNA"/>
</dbReference>
<sequence length="29" mass="3418">MKNDKKPWQRPDFVAYRTAMEVTAYAGRS</sequence>